<comment type="subcellular location">
    <subcellularLocation>
        <location evidence="1">Cell membrane</location>
        <topology evidence="1">Multi-pass membrane protein</topology>
    </subcellularLocation>
</comment>
<evidence type="ECO:0008006" key="8">
    <source>
        <dbReference type="Google" id="ProtNLM"/>
    </source>
</evidence>
<dbReference type="STRING" id="662479.C440_06307"/>
<dbReference type="InterPro" id="IPR044878">
    <property type="entry name" value="UbiA_sf"/>
</dbReference>
<evidence type="ECO:0000313" key="6">
    <source>
        <dbReference type="EMBL" id="ELZ95880.1"/>
    </source>
</evidence>
<evidence type="ECO:0000313" key="7">
    <source>
        <dbReference type="Proteomes" id="UP000011550"/>
    </source>
</evidence>
<feature type="transmembrane region" description="Helical" evidence="5">
    <location>
        <begin position="232"/>
        <end position="253"/>
    </location>
</feature>
<dbReference type="EMBL" id="AOLN01000010">
    <property type="protein sequence ID" value="ELZ95880.1"/>
    <property type="molecule type" value="Genomic_DNA"/>
</dbReference>
<feature type="transmembrane region" description="Helical" evidence="5">
    <location>
        <begin position="207"/>
        <end position="226"/>
    </location>
</feature>
<name>M0IGG9_9EURY</name>
<evidence type="ECO:0000256" key="1">
    <source>
        <dbReference type="ARBA" id="ARBA00004651"/>
    </source>
</evidence>
<dbReference type="Proteomes" id="UP000011550">
    <property type="component" value="Unassembled WGS sequence"/>
</dbReference>
<evidence type="ECO:0000256" key="4">
    <source>
        <dbReference type="ARBA" id="ARBA00023136"/>
    </source>
</evidence>
<dbReference type="InterPro" id="IPR000537">
    <property type="entry name" value="UbiA_prenyltransferase"/>
</dbReference>
<sequence>MARVNRLPETVGYNLVYFAIGIGLVEKSPIQLFGDANHQLGIVFLAVMLTKTQASIADVIHDYTIDKANPEKSHLASAVDTIGVETLWTMLTVELIGGLAFWAWLSIESGMPFFVFVGAVSSILGFTYSYPPRLKERGVFNHLVTTGVDVVGVILPVVIVAGGAADGRVVTPLGIVFLYAFGYHVVHQAADTAYDRKSGIETFTQSLGVTPSMWLAGCVTVLAAVLAVGQGYLIAAAGLVIGGLGYVTLAVAVRDGPEAAQCHKIAQWFRIDVWATALNGAFAVSLFA</sequence>
<keyword evidence="3 5" id="KW-1133">Transmembrane helix</keyword>
<reference evidence="6 7" key="1">
    <citation type="journal article" date="2014" name="PLoS Genet.">
        <title>Phylogenetically driven sequencing of extremely halophilic archaea reveals strategies for static and dynamic osmo-response.</title>
        <authorList>
            <person name="Becker E.A."/>
            <person name="Seitzer P.M."/>
            <person name="Tritt A."/>
            <person name="Larsen D."/>
            <person name="Krusor M."/>
            <person name="Yao A.I."/>
            <person name="Wu D."/>
            <person name="Madern D."/>
            <person name="Eisen J.A."/>
            <person name="Darling A.E."/>
            <person name="Facciotti M.T."/>
        </authorList>
    </citation>
    <scope>NUCLEOTIDE SEQUENCE [LARGE SCALE GENOMIC DNA]</scope>
    <source>
        <strain evidence="6 7">ATCC BAA-1512</strain>
    </source>
</reference>
<keyword evidence="4 5" id="KW-0472">Membrane</keyword>
<evidence type="ECO:0000256" key="2">
    <source>
        <dbReference type="ARBA" id="ARBA00022692"/>
    </source>
</evidence>
<feature type="transmembrane region" description="Helical" evidence="5">
    <location>
        <begin position="143"/>
        <end position="163"/>
    </location>
</feature>
<dbReference type="GO" id="GO:0005886">
    <property type="term" value="C:plasma membrane"/>
    <property type="evidence" value="ECO:0007669"/>
    <property type="project" value="UniProtKB-SubCell"/>
</dbReference>
<evidence type="ECO:0000256" key="3">
    <source>
        <dbReference type="ARBA" id="ARBA00022989"/>
    </source>
</evidence>
<keyword evidence="2 5" id="KW-0812">Transmembrane</keyword>
<accession>M0IGG9</accession>
<dbReference type="PATRIC" id="fig|662479.7.peg.1274"/>
<dbReference type="Gene3D" id="1.10.357.140">
    <property type="entry name" value="UbiA prenyltransferase"/>
    <property type="match status" value="1"/>
</dbReference>
<proteinExistence type="predicted"/>
<organism evidence="6 7">
    <name type="scientific">Haloferax mucosum ATCC BAA-1512</name>
    <dbReference type="NCBI Taxonomy" id="662479"/>
    <lineage>
        <taxon>Archaea</taxon>
        <taxon>Methanobacteriati</taxon>
        <taxon>Methanobacteriota</taxon>
        <taxon>Stenosarchaea group</taxon>
        <taxon>Halobacteria</taxon>
        <taxon>Halobacteriales</taxon>
        <taxon>Haloferacaceae</taxon>
        <taxon>Haloferax</taxon>
    </lineage>
</organism>
<protein>
    <recommendedName>
        <fullName evidence="8">Prenyltransferase</fullName>
    </recommendedName>
</protein>
<dbReference type="GO" id="GO:0016765">
    <property type="term" value="F:transferase activity, transferring alkyl or aryl (other than methyl) groups"/>
    <property type="evidence" value="ECO:0007669"/>
    <property type="project" value="InterPro"/>
</dbReference>
<feature type="transmembrane region" description="Helical" evidence="5">
    <location>
        <begin position="87"/>
        <end position="105"/>
    </location>
</feature>
<dbReference type="RefSeq" id="WP_008319349.1">
    <property type="nucleotide sequence ID" value="NZ_AOLN01000010.1"/>
</dbReference>
<feature type="transmembrane region" description="Helical" evidence="5">
    <location>
        <begin position="169"/>
        <end position="186"/>
    </location>
</feature>
<dbReference type="Gene3D" id="1.20.120.1780">
    <property type="entry name" value="UbiA prenyltransferase"/>
    <property type="match status" value="1"/>
</dbReference>
<evidence type="ECO:0000256" key="5">
    <source>
        <dbReference type="SAM" id="Phobius"/>
    </source>
</evidence>
<gene>
    <name evidence="6" type="ORF">C440_06307</name>
</gene>
<keyword evidence="7" id="KW-1185">Reference proteome</keyword>
<comment type="caution">
    <text evidence="6">The sequence shown here is derived from an EMBL/GenBank/DDBJ whole genome shotgun (WGS) entry which is preliminary data.</text>
</comment>
<feature type="transmembrane region" description="Helical" evidence="5">
    <location>
        <begin position="111"/>
        <end position="131"/>
    </location>
</feature>
<dbReference type="AlphaFoldDB" id="M0IGG9"/>
<dbReference type="Pfam" id="PF01040">
    <property type="entry name" value="UbiA"/>
    <property type="match status" value="1"/>
</dbReference>